<organism evidence="2 3">
    <name type="scientific">Babesia microti (strain RI)</name>
    <dbReference type="NCBI Taxonomy" id="1133968"/>
    <lineage>
        <taxon>Eukaryota</taxon>
        <taxon>Sar</taxon>
        <taxon>Alveolata</taxon>
        <taxon>Apicomplexa</taxon>
        <taxon>Aconoidasida</taxon>
        <taxon>Piroplasmida</taxon>
        <taxon>Babesiidae</taxon>
        <taxon>Babesia</taxon>
    </lineage>
</organism>
<evidence type="ECO:0000313" key="2">
    <source>
        <dbReference type="EMBL" id="SIO73749.1"/>
    </source>
</evidence>
<keyword evidence="1" id="KW-1133">Transmembrane helix</keyword>
<evidence type="ECO:0000256" key="1">
    <source>
        <dbReference type="SAM" id="Phobius"/>
    </source>
</evidence>
<keyword evidence="1" id="KW-0812">Transmembrane</keyword>
<evidence type="ECO:0000313" key="3">
    <source>
        <dbReference type="Proteomes" id="UP000002899"/>
    </source>
</evidence>
<protein>
    <submittedName>
        <fullName evidence="2">Uncharacterized protein</fullName>
    </submittedName>
</protein>
<dbReference type="Proteomes" id="UP000002899">
    <property type="component" value="Chromosome IV"/>
</dbReference>
<dbReference type="AlphaFoldDB" id="A0A1N6LXY9"/>
<dbReference type="EMBL" id="LN871599">
    <property type="protein sequence ID" value="SIO73749.1"/>
    <property type="molecule type" value="Genomic_DNA"/>
</dbReference>
<keyword evidence="1" id="KW-0472">Membrane</keyword>
<feature type="transmembrane region" description="Helical" evidence="1">
    <location>
        <begin position="15"/>
        <end position="38"/>
    </location>
</feature>
<gene>
    <name evidence="2" type="ORF">BmR1_04g07536</name>
</gene>
<keyword evidence="3" id="KW-1185">Reference proteome</keyword>
<proteinExistence type="predicted"/>
<dbReference type="KEGG" id="bmic:BmR1_04g07536"/>
<reference evidence="2 3" key="2">
    <citation type="journal article" date="2013" name="PLoS ONE">
        <title>Whole genome mapping and re-organization of the nuclear and mitochondrial genomes of Babesia microti isolates.</title>
        <authorList>
            <person name="Cornillot E."/>
            <person name="Dassouli A."/>
            <person name="Garg A."/>
            <person name="Pachikara N."/>
            <person name="Randazzo S."/>
            <person name="Depoix D."/>
            <person name="Carcy B."/>
            <person name="Delbecq S."/>
            <person name="Frutos R."/>
            <person name="Silva J.C."/>
            <person name="Sutton R."/>
            <person name="Krause P.J."/>
            <person name="Mamoun C.B."/>
        </authorList>
    </citation>
    <scope>NUCLEOTIDE SEQUENCE [LARGE SCALE GENOMIC DNA]</scope>
    <source>
        <strain evidence="2 3">RI</strain>
    </source>
</reference>
<reference evidence="2 3" key="3">
    <citation type="journal article" date="2016" name="Sci. Rep.">
        <title>Genome-wide diversity and gene expression profiling of Babesia microti isolates identify polymorphic genes that mediate host-pathogen interactions.</title>
        <authorList>
            <person name="Silva J.C."/>
            <person name="Cornillot E."/>
            <person name="McCracken C."/>
            <person name="Usmani-Brown S."/>
            <person name="Dwivedi A."/>
            <person name="Ifeonu O.O."/>
            <person name="Crabtree J."/>
            <person name="Gotia H.T."/>
            <person name="Virji A.Z."/>
            <person name="Reynes C."/>
            <person name="Colinge J."/>
            <person name="Kumar V."/>
            <person name="Lawres L."/>
            <person name="Pazzi J.E."/>
            <person name="Pablo J.V."/>
            <person name="Hung C."/>
            <person name="Brancato J."/>
            <person name="Kumari P."/>
            <person name="Orvis J."/>
            <person name="Tretina K."/>
            <person name="Chibucos M."/>
            <person name="Ott S."/>
            <person name="Sadzewicz L."/>
            <person name="Sengamalay N."/>
            <person name="Shetty A.C."/>
            <person name="Su Q."/>
            <person name="Tallon L."/>
            <person name="Fraser C.M."/>
            <person name="Frutos R."/>
            <person name="Molina D.M."/>
            <person name="Krause P.J."/>
            <person name="Ben Mamoun C."/>
        </authorList>
    </citation>
    <scope>NUCLEOTIDE SEQUENCE [LARGE SCALE GENOMIC DNA]</scope>
    <source>
        <strain evidence="2 3">RI</strain>
    </source>
</reference>
<dbReference type="GeneID" id="33043779"/>
<dbReference type="VEuPathDB" id="PiroplasmaDB:BmR1_04g07536"/>
<reference evidence="2 3" key="1">
    <citation type="journal article" date="2012" name="Nucleic Acids Res.">
        <title>Sequencing of the smallest Apicomplexan genome from the human pathogen Babesia microti.</title>
        <authorList>
            <person name="Cornillot E."/>
            <person name="Hadj-Kaddour K."/>
            <person name="Dassouli A."/>
            <person name="Noel B."/>
            <person name="Ranwez V."/>
            <person name="Vacherie B."/>
            <person name="Augagneur Y."/>
            <person name="Bres V."/>
            <person name="Duclos A."/>
            <person name="Randazzo S."/>
            <person name="Carcy B."/>
            <person name="Debierre-Grockiego F."/>
            <person name="Delbecq S."/>
            <person name="Moubri-Menage K."/>
            <person name="Shams-Eldin H."/>
            <person name="Usmani-Brown S."/>
            <person name="Bringaud F."/>
            <person name="Wincker P."/>
            <person name="Vivares C.P."/>
            <person name="Schwarz R.T."/>
            <person name="Schetters T.P."/>
            <person name="Krause P.J."/>
            <person name="Gorenflot A."/>
            <person name="Berry V."/>
            <person name="Barbe V."/>
            <person name="Ben Mamoun C."/>
        </authorList>
    </citation>
    <scope>NUCLEOTIDE SEQUENCE [LARGE SCALE GENOMIC DNA]</scope>
    <source>
        <strain evidence="2 3">RI</strain>
    </source>
</reference>
<accession>A0A1N6LXY9</accession>
<dbReference type="RefSeq" id="XP_021337812.1">
    <property type="nucleotide sequence ID" value="XM_021482607.1"/>
</dbReference>
<name>A0A1N6LXY9_BABMR</name>
<sequence length="72" mass="8015">MVYDSEHIKGNRSKLTIFLTVLLVLILLTAAGAAFYLFSGLFDTSGILDYFPNVRTESKITQALKPPKPIQK</sequence>